<accession>A0A2H3CKQ9</accession>
<evidence type="ECO:0000313" key="1">
    <source>
        <dbReference type="EMBL" id="PBK79772.1"/>
    </source>
</evidence>
<reference evidence="2" key="1">
    <citation type="journal article" date="2017" name="Nat. Ecol. Evol.">
        <title>Genome expansion and lineage-specific genetic innovations in the forest pathogenic fungi Armillaria.</title>
        <authorList>
            <person name="Sipos G."/>
            <person name="Prasanna A.N."/>
            <person name="Walter M.C."/>
            <person name="O'Connor E."/>
            <person name="Balint B."/>
            <person name="Krizsan K."/>
            <person name="Kiss B."/>
            <person name="Hess J."/>
            <person name="Varga T."/>
            <person name="Slot J."/>
            <person name="Riley R."/>
            <person name="Boka B."/>
            <person name="Rigling D."/>
            <person name="Barry K."/>
            <person name="Lee J."/>
            <person name="Mihaltcheva S."/>
            <person name="LaButti K."/>
            <person name="Lipzen A."/>
            <person name="Waldron R."/>
            <person name="Moloney N.M."/>
            <person name="Sperisen C."/>
            <person name="Kredics L."/>
            <person name="Vagvoelgyi C."/>
            <person name="Patrignani A."/>
            <person name="Fitzpatrick D."/>
            <person name="Nagy I."/>
            <person name="Doyle S."/>
            <person name="Anderson J.B."/>
            <person name="Grigoriev I.V."/>
            <person name="Gueldener U."/>
            <person name="Muensterkoetter M."/>
            <person name="Nagy L.G."/>
        </authorList>
    </citation>
    <scope>NUCLEOTIDE SEQUENCE [LARGE SCALE GENOMIC DNA]</scope>
    <source>
        <strain evidence="2">Ar21-2</strain>
    </source>
</reference>
<sequence length="57" mass="6612">MGPPCRRSRESCLRIKDHKDLDDEAIARMDDKGQIRPTEAVTAEIKLLRRLHDFHIG</sequence>
<evidence type="ECO:0000313" key="2">
    <source>
        <dbReference type="Proteomes" id="UP000217790"/>
    </source>
</evidence>
<keyword evidence="2" id="KW-1185">Reference proteome</keyword>
<gene>
    <name evidence="1" type="ORF">ARMGADRAFT_1021333</name>
</gene>
<protein>
    <submittedName>
        <fullName evidence="1">Uncharacterized protein</fullName>
    </submittedName>
</protein>
<dbReference type="OrthoDB" id="3092809at2759"/>
<feature type="non-terminal residue" evidence="1">
    <location>
        <position position="57"/>
    </location>
</feature>
<dbReference type="InParanoid" id="A0A2H3CKQ9"/>
<dbReference type="AlphaFoldDB" id="A0A2H3CKQ9"/>
<dbReference type="Proteomes" id="UP000217790">
    <property type="component" value="Unassembled WGS sequence"/>
</dbReference>
<organism evidence="1 2">
    <name type="scientific">Armillaria gallica</name>
    <name type="common">Bulbous honey fungus</name>
    <name type="synonym">Armillaria bulbosa</name>
    <dbReference type="NCBI Taxonomy" id="47427"/>
    <lineage>
        <taxon>Eukaryota</taxon>
        <taxon>Fungi</taxon>
        <taxon>Dikarya</taxon>
        <taxon>Basidiomycota</taxon>
        <taxon>Agaricomycotina</taxon>
        <taxon>Agaricomycetes</taxon>
        <taxon>Agaricomycetidae</taxon>
        <taxon>Agaricales</taxon>
        <taxon>Marasmiineae</taxon>
        <taxon>Physalacriaceae</taxon>
        <taxon>Armillaria</taxon>
    </lineage>
</organism>
<name>A0A2H3CKQ9_ARMGA</name>
<dbReference type="EMBL" id="KZ293760">
    <property type="protein sequence ID" value="PBK79772.1"/>
    <property type="molecule type" value="Genomic_DNA"/>
</dbReference>
<proteinExistence type="predicted"/>